<dbReference type="Gene3D" id="3.60.70.12">
    <property type="entry name" value="L-amino peptidase D-ALA esterase/amidase"/>
    <property type="match status" value="1"/>
</dbReference>
<dbReference type="GO" id="GO:0004177">
    <property type="term" value="F:aminopeptidase activity"/>
    <property type="evidence" value="ECO:0007669"/>
    <property type="project" value="UniProtKB-KW"/>
</dbReference>
<keyword evidence="3" id="KW-0031">Aminopeptidase</keyword>
<sequence>MNTEYLKIGYPFPELDAVVFSGGSWYGLEAVTAVNTALKDEGYRGGNWDNIGLTVGSIIYDFGGRRLNEIYPDKRLAQAALKAATPGVFPRGAYGAGRSAISGSIFGCNAHSGQGGAFRQTGELKIAAFTVVNALGIVTDRDGRAVACYPDTTWLEGLKTQHILAGAPASGKPGWQGQPMDASSSMAEGPASGEKKNTTISLIVVNQKMEPSELQRLAIQVHTSMARGIQPFQTEFDGDVLYAVSTAEYTPPEDKRIASIDIGTMASEVMWDAILSAVPPQPAAASETPDRHPADKATLRRLTGRYTFSALAELELTVDQDKLFGKATGARKVFGIPKEAPVELLRTEAGDFVVPGRYPTVLRFDDRGGVIVNPGRWQQTGRKRGN</sequence>
<proteinExistence type="inferred from homology"/>
<keyword evidence="3" id="KW-0378">Hydrolase</keyword>
<dbReference type="Pfam" id="PF03576">
    <property type="entry name" value="Peptidase_S58"/>
    <property type="match status" value="1"/>
</dbReference>
<dbReference type="InterPro" id="IPR005321">
    <property type="entry name" value="Peptidase_S58_DmpA"/>
</dbReference>
<evidence type="ECO:0000313" key="3">
    <source>
        <dbReference type="EMBL" id="MBB4630842.1"/>
    </source>
</evidence>
<dbReference type="EMBL" id="JACHNZ010000003">
    <property type="protein sequence ID" value="MBB4630842.1"/>
    <property type="molecule type" value="Genomic_DNA"/>
</dbReference>
<dbReference type="InterPro" id="IPR016117">
    <property type="entry name" value="ArgJ-like_dom_sf"/>
</dbReference>
<dbReference type="PANTHER" id="PTHR36512">
    <property type="entry name" value="D-AMINOPEPTIDASE"/>
    <property type="match status" value="1"/>
</dbReference>
<gene>
    <name evidence="3" type="ORF">GGQ98_000447</name>
</gene>
<accession>A0A7W7B0Q2</accession>
<dbReference type="Proteomes" id="UP000566324">
    <property type="component" value="Unassembled WGS sequence"/>
</dbReference>
<comment type="caution">
    <text evidence="3">The sequence shown here is derived from an EMBL/GenBank/DDBJ whole genome shotgun (WGS) entry which is preliminary data.</text>
</comment>
<protein>
    <submittedName>
        <fullName evidence="3">L-aminopeptidase/D-esterase-like protein</fullName>
    </submittedName>
</protein>
<evidence type="ECO:0000313" key="4">
    <source>
        <dbReference type="Proteomes" id="UP000566324"/>
    </source>
</evidence>
<evidence type="ECO:0000256" key="2">
    <source>
        <dbReference type="SAM" id="MobiDB-lite"/>
    </source>
</evidence>
<keyword evidence="4" id="KW-1185">Reference proteome</keyword>
<organism evidence="3 4">
    <name type="scientific">Sphingosinicella soli</name>
    <dbReference type="NCBI Taxonomy" id="333708"/>
    <lineage>
        <taxon>Bacteria</taxon>
        <taxon>Pseudomonadati</taxon>
        <taxon>Pseudomonadota</taxon>
        <taxon>Alphaproteobacteria</taxon>
        <taxon>Sphingomonadales</taxon>
        <taxon>Sphingosinicellaceae</taxon>
        <taxon>Sphingosinicella</taxon>
    </lineage>
</organism>
<name>A0A7W7B0Q2_9SPHN</name>
<evidence type="ECO:0000256" key="1">
    <source>
        <dbReference type="ARBA" id="ARBA00007068"/>
    </source>
</evidence>
<feature type="region of interest" description="Disordered" evidence="2">
    <location>
        <begin position="169"/>
        <end position="194"/>
    </location>
</feature>
<reference evidence="3 4" key="1">
    <citation type="submission" date="2020-08" db="EMBL/GenBank/DDBJ databases">
        <title>Genomic Encyclopedia of Type Strains, Phase IV (KMG-IV): sequencing the most valuable type-strain genomes for metagenomic binning, comparative biology and taxonomic classification.</title>
        <authorList>
            <person name="Goeker M."/>
        </authorList>
    </citation>
    <scope>NUCLEOTIDE SEQUENCE [LARGE SCALE GENOMIC DNA]</scope>
    <source>
        <strain evidence="3 4">DSM 17328</strain>
    </source>
</reference>
<dbReference type="SUPFAM" id="SSF56266">
    <property type="entry name" value="DmpA/ArgJ-like"/>
    <property type="match status" value="1"/>
</dbReference>
<keyword evidence="3" id="KW-0645">Protease</keyword>
<comment type="similarity">
    <text evidence="1">Belongs to the peptidase S58 family.</text>
</comment>
<dbReference type="AlphaFoldDB" id="A0A7W7B0Q2"/>
<dbReference type="PANTHER" id="PTHR36512:SF3">
    <property type="entry name" value="BLR5678 PROTEIN"/>
    <property type="match status" value="1"/>
</dbReference>